<evidence type="ECO:0000256" key="4">
    <source>
        <dbReference type="ARBA" id="ARBA00022598"/>
    </source>
</evidence>
<sequence length="450" mass="49493">MKKIAIIGAGESGFGAALLAHAKAHEVFVSDAGNISDERKAVLSQKGIHYEEQGHSLEKLLQAEEVIKSPGIAYSHPAIQEIVKAGIPVIDELEFASRYTRGRIIAITGTNGKTTTSLLTYHLMKSTDLDVGLAGNVGQSWAGQLVSEDHDWWVLEVSSFQIEGFRAFKPKIAVLLNITPDHLDRYQQNLDEYIATKMRLTDNMDEKGHFIYFGEDDYLKSGLEKMKGVPKKYAIHSDQKESSGFYFDDKAVHLDADGERWSWNAEEMALKGRHNMINSLCAILAVKLAGGKKDGIGKGLRSFKNAPHRLEFSGEIHGISFINDSKGTNVDATAYALATFSQPIIWIAGGIDKGNDYTVLFPIVKGRVKALVCLGKDNKKLKAAFEGLVPEIIETEKMAEAVGQSLKLGKPGDVVLLSPACASFDLFKNYEDRGNQFKAAVEELKESSKW</sequence>
<dbReference type="InterPro" id="IPR013221">
    <property type="entry name" value="Mur_ligase_cen"/>
</dbReference>
<dbReference type="Proteomes" id="UP001595818">
    <property type="component" value="Unassembled WGS sequence"/>
</dbReference>
<keyword evidence="4 7" id="KW-0436">Ligase</keyword>
<dbReference type="EMBL" id="JBHSJJ010000007">
    <property type="protein sequence ID" value="MFC4872743.1"/>
    <property type="molecule type" value="Genomic_DNA"/>
</dbReference>
<keyword evidence="7 8" id="KW-0131">Cell cycle</keyword>
<keyword evidence="7 8" id="KW-0132">Cell division</keyword>
<feature type="binding site" evidence="7">
    <location>
        <begin position="109"/>
        <end position="115"/>
    </location>
    <ligand>
        <name>ATP</name>
        <dbReference type="ChEBI" id="CHEBI:30616"/>
    </ligand>
</feature>
<dbReference type="PANTHER" id="PTHR43692:SF1">
    <property type="entry name" value="UDP-N-ACETYLMURAMOYLALANINE--D-GLUTAMATE LIGASE"/>
    <property type="match status" value="1"/>
</dbReference>
<evidence type="ECO:0000313" key="11">
    <source>
        <dbReference type="EMBL" id="MFC4872743.1"/>
    </source>
</evidence>
<evidence type="ECO:0000256" key="1">
    <source>
        <dbReference type="ARBA" id="ARBA00004496"/>
    </source>
</evidence>
<keyword evidence="7 8" id="KW-0133">Cell shape</keyword>
<dbReference type="SUPFAM" id="SSF53623">
    <property type="entry name" value="MurD-like peptide ligases, catalytic domain"/>
    <property type="match status" value="1"/>
</dbReference>
<keyword evidence="12" id="KW-1185">Reference proteome</keyword>
<evidence type="ECO:0000259" key="9">
    <source>
        <dbReference type="Pfam" id="PF02875"/>
    </source>
</evidence>
<comment type="function">
    <text evidence="7 8">Cell wall formation. Catalyzes the addition of glutamate to the nucleotide precursor UDP-N-acetylmuramoyl-L-alanine (UMA).</text>
</comment>
<comment type="catalytic activity">
    <reaction evidence="7 8">
        <text>UDP-N-acetyl-alpha-D-muramoyl-L-alanine + D-glutamate + ATP = UDP-N-acetyl-alpha-D-muramoyl-L-alanyl-D-glutamate + ADP + phosphate + H(+)</text>
        <dbReference type="Rhea" id="RHEA:16429"/>
        <dbReference type="ChEBI" id="CHEBI:15378"/>
        <dbReference type="ChEBI" id="CHEBI:29986"/>
        <dbReference type="ChEBI" id="CHEBI:30616"/>
        <dbReference type="ChEBI" id="CHEBI:43474"/>
        <dbReference type="ChEBI" id="CHEBI:83898"/>
        <dbReference type="ChEBI" id="CHEBI:83900"/>
        <dbReference type="ChEBI" id="CHEBI:456216"/>
        <dbReference type="EC" id="6.3.2.9"/>
    </reaction>
</comment>
<dbReference type="Gene3D" id="3.90.190.20">
    <property type="entry name" value="Mur ligase, C-terminal domain"/>
    <property type="match status" value="1"/>
</dbReference>
<comment type="pathway">
    <text evidence="2 7 8">Cell wall biogenesis; peptidoglycan biosynthesis.</text>
</comment>
<feature type="domain" description="Mur ligase central" evidence="10">
    <location>
        <begin position="107"/>
        <end position="285"/>
    </location>
</feature>
<name>A0ABV9T293_9BACT</name>
<dbReference type="InterPro" id="IPR005762">
    <property type="entry name" value="MurD"/>
</dbReference>
<dbReference type="NCBIfam" id="TIGR01087">
    <property type="entry name" value="murD"/>
    <property type="match status" value="1"/>
</dbReference>
<comment type="similarity">
    <text evidence="7">Belongs to the MurCDEF family.</text>
</comment>
<gene>
    <name evidence="7 11" type="primary">murD</name>
    <name evidence="11" type="ORF">ACFPFU_13690</name>
</gene>
<keyword evidence="7 8" id="KW-0961">Cell wall biogenesis/degradation</keyword>
<dbReference type="EC" id="6.3.2.9" evidence="7 8"/>
<dbReference type="HAMAP" id="MF_00639">
    <property type="entry name" value="MurD"/>
    <property type="match status" value="1"/>
</dbReference>
<evidence type="ECO:0000259" key="10">
    <source>
        <dbReference type="Pfam" id="PF08245"/>
    </source>
</evidence>
<dbReference type="InterPro" id="IPR036565">
    <property type="entry name" value="Mur-like_cat_sf"/>
</dbReference>
<dbReference type="SUPFAM" id="SSF51984">
    <property type="entry name" value="MurCD N-terminal domain"/>
    <property type="match status" value="1"/>
</dbReference>
<evidence type="ECO:0000256" key="7">
    <source>
        <dbReference type="HAMAP-Rule" id="MF_00639"/>
    </source>
</evidence>
<dbReference type="Pfam" id="PF02875">
    <property type="entry name" value="Mur_ligase_C"/>
    <property type="match status" value="1"/>
</dbReference>
<protein>
    <recommendedName>
        <fullName evidence="7 8">UDP-N-acetylmuramoylalanine--D-glutamate ligase</fullName>
        <ecNumber evidence="7 8">6.3.2.9</ecNumber>
    </recommendedName>
    <alternativeName>
        <fullName evidence="7">D-glutamic acid-adding enzyme</fullName>
    </alternativeName>
    <alternativeName>
        <fullName evidence="7">UDP-N-acetylmuramoyl-L-alanyl-D-glutamate synthetase</fullName>
    </alternativeName>
</protein>
<dbReference type="Gene3D" id="3.40.1190.10">
    <property type="entry name" value="Mur-like, catalytic domain"/>
    <property type="match status" value="1"/>
</dbReference>
<proteinExistence type="inferred from homology"/>
<dbReference type="InterPro" id="IPR036615">
    <property type="entry name" value="Mur_ligase_C_dom_sf"/>
</dbReference>
<dbReference type="RefSeq" id="WP_377065326.1">
    <property type="nucleotide sequence ID" value="NZ_JBHSJJ010000007.1"/>
</dbReference>
<dbReference type="PANTHER" id="PTHR43692">
    <property type="entry name" value="UDP-N-ACETYLMURAMOYLALANINE--D-GLUTAMATE LIGASE"/>
    <property type="match status" value="1"/>
</dbReference>
<dbReference type="GO" id="GO:0008764">
    <property type="term" value="F:UDP-N-acetylmuramoylalanine-D-glutamate ligase activity"/>
    <property type="evidence" value="ECO:0007669"/>
    <property type="project" value="UniProtKB-EC"/>
</dbReference>
<dbReference type="Pfam" id="PF21377">
    <property type="entry name" value="MurD_N"/>
    <property type="match status" value="1"/>
</dbReference>
<keyword evidence="3 7" id="KW-0963">Cytoplasm</keyword>
<reference evidence="12" key="1">
    <citation type="journal article" date="2019" name="Int. J. Syst. Evol. Microbiol.">
        <title>The Global Catalogue of Microorganisms (GCM) 10K type strain sequencing project: providing services to taxonomists for standard genome sequencing and annotation.</title>
        <authorList>
            <consortium name="The Broad Institute Genomics Platform"/>
            <consortium name="The Broad Institute Genome Sequencing Center for Infectious Disease"/>
            <person name="Wu L."/>
            <person name="Ma J."/>
        </authorList>
    </citation>
    <scope>NUCLEOTIDE SEQUENCE [LARGE SCALE GENOMIC DNA]</scope>
    <source>
        <strain evidence="12">CGMCC 4.7466</strain>
    </source>
</reference>
<feature type="domain" description="Mur ligase C-terminal" evidence="9">
    <location>
        <begin position="308"/>
        <end position="421"/>
    </location>
</feature>
<evidence type="ECO:0000256" key="3">
    <source>
        <dbReference type="ARBA" id="ARBA00022490"/>
    </source>
</evidence>
<evidence type="ECO:0000313" key="12">
    <source>
        <dbReference type="Proteomes" id="UP001595818"/>
    </source>
</evidence>
<dbReference type="SUPFAM" id="SSF53244">
    <property type="entry name" value="MurD-like peptide ligases, peptide-binding domain"/>
    <property type="match status" value="1"/>
</dbReference>
<evidence type="ECO:0000256" key="8">
    <source>
        <dbReference type="RuleBase" id="RU003664"/>
    </source>
</evidence>
<dbReference type="InterPro" id="IPR004101">
    <property type="entry name" value="Mur_ligase_C"/>
</dbReference>
<comment type="subcellular location">
    <subcellularLocation>
        <location evidence="1 7 8">Cytoplasm</location>
    </subcellularLocation>
</comment>
<keyword evidence="6 7" id="KW-0067">ATP-binding</keyword>
<dbReference type="Pfam" id="PF08245">
    <property type="entry name" value="Mur_ligase_M"/>
    <property type="match status" value="1"/>
</dbReference>
<comment type="caution">
    <text evidence="11">The sequence shown here is derived from an EMBL/GenBank/DDBJ whole genome shotgun (WGS) entry which is preliminary data.</text>
</comment>
<evidence type="ECO:0000256" key="2">
    <source>
        <dbReference type="ARBA" id="ARBA00004752"/>
    </source>
</evidence>
<keyword evidence="7 8" id="KW-0573">Peptidoglycan synthesis</keyword>
<evidence type="ECO:0000256" key="5">
    <source>
        <dbReference type="ARBA" id="ARBA00022741"/>
    </source>
</evidence>
<accession>A0ABV9T293</accession>
<organism evidence="11 12">
    <name type="scientific">Negadavirga shengliensis</name>
    <dbReference type="NCBI Taxonomy" id="1389218"/>
    <lineage>
        <taxon>Bacteria</taxon>
        <taxon>Pseudomonadati</taxon>
        <taxon>Bacteroidota</taxon>
        <taxon>Cytophagia</taxon>
        <taxon>Cytophagales</taxon>
        <taxon>Cyclobacteriaceae</taxon>
        <taxon>Negadavirga</taxon>
    </lineage>
</organism>
<evidence type="ECO:0000256" key="6">
    <source>
        <dbReference type="ARBA" id="ARBA00022840"/>
    </source>
</evidence>
<keyword evidence="5 7" id="KW-0547">Nucleotide-binding</keyword>
<dbReference type="Gene3D" id="3.40.50.720">
    <property type="entry name" value="NAD(P)-binding Rossmann-like Domain"/>
    <property type="match status" value="1"/>
</dbReference>